<name>A0A813HGT4_POLGL</name>
<dbReference type="InterPro" id="IPR011010">
    <property type="entry name" value="DNA_brk_join_enz"/>
</dbReference>
<reference evidence="2" key="1">
    <citation type="submission" date="2021-02" db="EMBL/GenBank/DDBJ databases">
        <authorList>
            <person name="Dougan E. K."/>
            <person name="Rhodes N."/>
            <person name="Thang M."/>
            <person name="Chan C."/>
        </authorList>
    </citation>
    <scope>NUCLEOTIDE SEQUENCE</scope>
</reference>
<evidence type="ECO:0000313" key="3">
    <source>
        <dbReference type="Proteomes" id="UP000654075"/>
    </source>
</evidence>
<sequence length="380" mass="41098">MDPPGGLGLGPPLPPVRGQALSQAQRLVLQELRGQATWFVDDRPPGVKGFPGPAGHAFALPRTPSVEMEELLQHVRLTYIGEVTGTAERLSLAQVVPGLPPEGMGGLVDVCTVVEKELQEELHDPGWVLKELCVGLEPGDASVSVSVAEFRCLWGDCIRQLGLGGENYLPYAFRRGGATLFFRQTNNLPLAMLVGRWAHMRTARIYIEDGLMVLAGTRFSPGVKRLLAAGAKACSRGEEELLWMKGDGRDVRESVKLAASSSDVGRRGSILGGFRGEEELLRMRGVKKYAADVVEAESRELQSSLKKRSEATEADVNDRFKKLEARVLSELGGGGHSSGDTEGGGRSKVNDSQLLKKVTNRMSDFEAQVSAQLQAESHES</sequence>
<dbReference type="EMBL" id="CAJNNV010031570">
    <property type="protein sequence ID" value="CAE8636905.1"/>
    <property type="molecule type" value="Genomic_DNA"/>
</dbReference>
<dbReference type="SUPFAM" id="SSF56349">
    <property type="entry name" value="DNA breaking-rejoining enzymes"/>
    <property type="match status" value="1"/>
</dbReference>
<dbReference type="GO" id="GO:0003677">
    <property type="term" value="F:DNA binding"/>
    <property type="evidence" value="ECO:0007669"/>
    <property type="project" value="InterPro"/>
</dbReference>
<comment type="caution">
    <text evidence="2">The sequence shown here is derived from an EMBL/GenBank/DDBJ whole genome shotgun (WGS) entry which is preliminary data.</text>
</comment>
<dbReference type="AlphaFoldDB" id="A0A813HGT4"/>
<organism evidence="2 3">
    <name type="scientific">Polarella glacialis</name>
    <name type="common">Dinoflagellate</name>
    <dbReference type="NCBI Taxonomy" id="89957"/>
    <lineage>
        <taxon>Eukaryota</taxon>
        <taxon>Sar</taxon>
        <taxon>Alveolata</taxon>
        <taxon>Dinophyceae</taxon>
        <taxon>Suessiales</taxon>
        <taxon>Suessiaceae</taxon>
        <taxon>Polarella</taxon>
    </lineage>
</organism>
<keyword evidence="3" id="KW-1185">Reference proteome</keyword>
<evidence type="ECO:0000313" key="2">
    <source>
        <dbReference type="EMBL" id="CAE8636905.1"/>
    </source>
</evidence>
<dbReference type="Proteomes" id="UP000654075">
    <property type="component" value="Unassembled WGS sequence"/>
</dbReference>
<proteinExistence type="predicted"/>
<gene>
    <name evidence="2" type="ORF">PGLA1383_LOCUS52309</name>
</gene>
<protein>
    <submittedName>
        <fullName evidence="2">Uncharacterized protein</fullName>
    </submittedName>
</protein>
<feature type="compositionally biased region" description="Gly residues" evidence="1">
    <location>
        <begin position="331"/>
        <end position="342"/>
    </location>
</feature>
<accession>A0A813HGT4</accession>
<feature type="region of interest" description="Disordered" evidence="1">
    <location>
        <begin position="330"/>
        <end position="356"/>
    </location>
</feature>
<evidence type="ECO:0000256" key="1">
    <source>
        <dbReference type="SAM" id="MobiDB-lite"/>
    </source>
</evidence>